<feature type="domain" description="POP1 C-terminal" evidence="7">
    <location>
        <begin position="757"/>
        <end position="931"/>
    </location>
</feature>
<protein>
    <submittedName>
        <fullName evidence="8">POPLD-domain-containing protein</fullName>
    </submittedName>
</protein>
<sequence length="932" mass="103661">MAPANPQASSAGTSSLKRSAPGSSRADDSKRAKFMGNKGQQGKDIQRNNKPGANARPNQNSNFKSRRRAKSQDARAIAAQTSDKALNGNGELDVDRFVRAREFEIRALEDSMGRAKGALTTRAFQQVPRNLRRRTASHNVKRVPKRLRRRAGREMAEDNTPTVTARRRELTHHMRLRQNIASRLQRLGEKAKVQKEASQTRDDEQSLDRANTVRLQLPKIKRNTLKAPPKPVSKYRKRQIHKTWLPTHIFHTKRAHLTEPRYPLWRFAIPLRPSEKSYRPTHRASTARGAVAWDMSYMSTIGLEGTETSLEGMLKKLGVGQTAESHGLWEKKGIKWRNGSRTWEGWVYKSNACPCDAIASVTIMWCARNPTSEMATERSSKSPLKRRIFIRVQPSAFLQLWDELVAIAKTQRPQISVEDLRFEIGSIEITGPASTEALLGTLKPSQAQEGGAYTSGSPEHTWLALNGLTNPAALPSCVLLGFNISDPRLHHPPRTVSKPGSECTADYELLRIMASWPPDNSQASPTLFDRTARLTASRQLPSQKAINRRKALALPGQYPEALPKDPRIPIIIYPSRNRSSVQSTWTVLLPWKCVLPVWYSLMYYPLSSGGNVRFGGLNELRQVAFESSSPWFPGDYPGTRAGWEWELQERAKRKDDWTRRPKGKRIEWTSLDLGQGRKGEIGDGWACDWEVLFNAKFNSDSKEQKTTSSSSDEKPAHSLAKSSSNDILSKRTQLPQALHDLGVDTASRDDSSFLRAALCTVRINLLARGVPTSCARIYRLPSNNPALRAKWLSLDPSNPSARSRRKQNKGPKPTEKDNTSHSSHILRRQELAASLLNGVPSAQQRRSGSEFVPQAGDADYPVVPDAEDLIGFVTTGNFNLGQGRATSIGCLSLGNLLDGSQHGGPPGSAPGTLCIVREAGHGIGRLARWELI</sequence>
<feature type="region of interest" description="Disordered" evidence="4">
    <location>
        <begin position="1"/>
        <end position="89"/>
    </location>
</feature>
<dbReference type="GO" id="GO:0001682">
    <property type="term" value="P:tRNA 5'-leader removal"/>
    <property type="evidence" value="ECO:0007669"/>
    <property type="project" value="InterPro"/>
</dbReference>
<gene>
    <name evidence="8" type="ORF">L228DRAFT_232527</name>
</gene>
<feature type="region of interest" description="Disordered" evidence="4">
    <location>
        <begin position="188"/>
        <end position="209"/>
    </location>
</feature>
<feature type="compositionally biased region" description="Polar residues" evidence="4">
    <location>
        <begin position="48"/>
        <end position="63"/>
    </location>
</feature>
<evidence type="ECO:0000259" key="6">
    <source>
        <dbReference type="Pfam" id="PF08170"/>
    </source>
</evidence>
<feature type="domain" description="Pop1 N-terminal" evidence="5">
    <location>
        <begin position="97"/>
        <end position="305"/>
    </location>
</feature>
<evidence type="ECO:0000256" key="3">
    <source>
        <dbReference type="ARBA" id="ARBA00023242"/>
    </source>
</evidence>
<dbReference type="Pfam" id="PF08170">
    <property type="entry name" value="POPLD"/>
    <property type="match status" value="1"/>
</dbReference>
<dbReference type="EMBL" id="KV407462">
    <property type="protein sequence ID" value="KZF20890.1"/>
    <property type="molecule type" value="Genomic_DNA"/>
</dbReference>
<evidence type="ECO:0000313" key="9">
    <source>
        <dbReference type="Proteomes" id="UP000076632"/>
    </source>
</evidence>
<comment type="subcellular location">
    <subcellularLocation>
        <location evidence="1">Nucleus</location>
    </subcellularLocation>
</comment>
<dbReference type="InParanoid" id="A0A165FEM0"/>
<feature type="domain" description="POPLD" evidence="6">
    <location>
        <begin position="584"/>
        <end position="689"/>
    </location>
</feature>
<dbReference type="GeneID" id="28895735"/>
<name>A0A165FEM0_XYLHT</name>
<keyword evidence="2" id="KW-0819">tRNA processing</keyword>
<evidence type="ECO:0000259" key="7">
    <source>
        <dbReference type="Pfam" id="PF22770"/>
    </source>
</evidence>
<proteinExistence type="predicted"/>
<evidence type="ECO:0000256" key="4">
    <source>
        <dbReference type="SAM" id="MobiDB-lite"/>
    </source>
</evidence>
<dbReference type="AlphaFoldDB" id="A0A165FEM0"/>
<feature type="region of interest" description="Disordered" evidence="4">
    <location>
        <begin position="790"/>
        <end position="824"/>
    </location>
</feature>
<accession>A0A165FEM0</accession>
<dbReference type="Proteomes" id="UP000076632">
    <property type="component" value="Unassembled WGS sequence"/>
</dbReference>
<reference evidence="8 9" key="1">
    <citation type="journal article" date="2016" name="Fungal Biol.">
        <title>The genome of Xylona heveae provides a window into fungal endophytism.</title>
        <authorList>
            <person name="Gazis R."/>
            <person name="Kuo A."/>
            <person name="Riley R."/>
            <person name="LaButti K."/>
            <person name="Lipzen A."/>
            <person name="Lin J."/>
            <person name="Amirebrahimi M."/>
            <person name="Hesse C.N."/>
            <person name="Spatafora J.W."/>
            <person name="Henrissat B."/>
            <person name="Hainaut M."/>
            <person name="Grigoriev I.V."/>
            <person name="Hibbett D.S."/>
        </authorList>
    </citation>
    <scope>NUCLEOTIDE SEQUENCE [LARGE SCALE GENOMIC DNA]</scope>
    <source>
        <strain evidence="8 9">TC161</strain>
    </source>
</reference>
<dbReference type="STRING" id="1328760.A0A165FEM0"/>
<dbReference type="RefSeq" id="XP_018186445.1">
    <property type="nucleotide sequence ID" value="XM_018330598.1"/>
</dbReference>
<feature type="region of interest" description="Disordered" evidence="4">
    <location>
        <begin position="702"/>
        <end position="727"/>
    </location>
</feature>
<evidence type="ECO:0000313" key="8">
    <source>
        <dbReference type="EMBL" id="KZF20890.1"/>
    </source>
</evidence>
<dbReference type="InterPro" id="IPR039182">
    <property type="entry name" value="Pop1"/>
</dbReference>
<organism evidence="8 9">
    <name type="scientific">Xylona heveae (strain CBS 132557 / TC161)</name>
    <dbReference type="NCBI Taxonomy" id="1328760"/>
    <lineage>
        <taxon>Eukaryota</taxon>
        <taxon>Fungi</taxon>
        <taxon>Dikarya</taxon>
        <taxon>Ascomycota</taxon>
        <taxon>Pezizomycotina</taxon>
        <taxon>Xylonomycetes</taxon>
        <taxon>Xylonales</taxon>
        <taxon>Xylonaceae</taxon>
        <taxon>Xylona</taxon>
    </lineage>
</organism>
<dbReference type="GO" id="GO:0005655">
    <property type="term" value="C:nucleolar ribonuclease P complex"/>
    <property type="evidence" value="ECO:0007669"/>
    <property type="project" value="InterPro"/>
</dbReference>
<dbReference type="PANTHER" id="PTHR22731:SF3">
    <property type="entry name" value="RIBONUCLEASES P_MRP PROTEIN SUBUNIT POP1"/>
    <property type="match status" value="1"/>
</dbReference>
<keyword evidence="3" id="KW-0539">Nucleus</keyword>
<evidence type="ECO:0000256" key="1">
    <source>
        <dbReference type="ARBA" id="ARBA00004123"/>
    </source>
</evidence>
<dbReference type="Pfam" id="PF06978">
    <property type="entry name" value="POP1_N"/>
    <property type="match status" value="1"/>
</dbReference>
<feature type="compositionally biased region" description="Basic and acidic residues" evidence="4">
    <location>
        <begin position="188"/>
        <end position="207"/>
    </location>
</feature>
<dbReference type="Pfam" id="PF22770">
    <property type="entry name" value="POP1_C"/>
    <property type="match status" value="1"/>
</dbReference>
<dbReference type="GO" id="GO:0000172">
    <property type="term" value="C:ribonuclease MRP complex"/>
    <property type="evidence" value="ECO:0007669"/>
    <property type="project" value="InterPro"/>
</dbReference>
<keyword evidence="9" id="KW-1185">Reference proteome</keyword>
<dbReference type="PANTHER" id="PTHR22731">
    <property type="entry name" value="RIBONUCLEASES P/MRP PROTEIN SUBUNIT POP1"/>
    <property type="match status" value="1"/>
</dbReference>
<dbReference type="FunCoup" id="A0A165FEM0">
    <property type="interactions" value="103"/>
</dbReference>
<dbReference type="InterPro" id="IPR055079">
    <property type="entry name" value="POP1_C"/>
</dbReference>
<dbReference type="OrthoDB" id="442863at2759"/>
<dbReference type="InterPro" id="IPR009723">
    <property type="entry name" value="Pop1_N"/>
</dbReference>
<evidence type="ECO:0000256" key="2">
    <source>
        <dbReference type="ARBA" id="ARBA00022694"/>
    </source>
</evidence>
<dbReference type="OMA" id="KALSPMC"/>
<dbReference type="InterPro" id="IPR012590">
    <property type="entry name" value="POPLD_dom"/>
</dbReference>
<evidence type="ECO:0000259" key="5">
    <source>
        <dbReference type="Pfam" id="PF06978"/>
    </source>
</evidence>
<feature type="compositionally biased region" description="Polar residues" evidence="4">
    <location>
        <begin position="1"/>
        <end position="17"/>
    </location>
</feature>
<feature type="compositionally biased region" description="Basic and acidic residues" evidence="4">
    <location>
        <begin position="702"/>
        <end position="716"/>
    </location>
</feature>